<keyword evidence="4 13" id="KW-0863">Zinc-finger</keyword>
<comment type="function">
    <text evidence="13">DNA-dependent ATPase involved in processing of recombination intermediates, plays a role in repairing DNA breaks. Stimulates the branch migration of RecA-mediated strand transfer reactions, allowing the 3' invading strand to extend heteroduplex DNA faster. Binds ssDNA in the presence of ADP but not other nucleotides, has ATPase activity that is stimulated by ssDNA and various branched DNA structures, but inhibited by SSB. Does not have RecA's homology-searching function.</text>
</comment>
<evidence type="ECO:0000313" key="16">
    <source>
        <dbReference type="Proteomes" id="UP000547674"/>
    </source>
</evidence>
<accession>A0A7Y2EC66</accession>
<dbReference type="InterPro" id="IPR041166">
    <property type="entry name" value="Rubredoxin_2"/>
</dbReference>
<reference evidence="15 16" key="1">
    <citation type="submission" date="2020-03" db="EMBL/GenBank/DDBJ databases">
        <title>Metabolic flexibility allows generalist bacteria to become dominant in a frequently disturbed ecosystem.</title>
        <authorList>
            <person name="Chen Y.-J."/>
            <person name="Leung P.M."/>
            <person name="Bay S.K."/>
            <person name="Hugenholtz P."/>
            <person name="Kessler A.J."/>
            <person name="Shelley G."/>
            <person name="Waite D.W."/>
            <person name="Cook P.L."/>
            <person name="Greening C."/>
        </authorList>
    </citation>
    <scope>NUCLEOTIDE SEQUENCE [LARGE SCALE GENOMIC DNA]</scope>
    <source>
        <strain evidence="15">SS_bin_28</strain>
    </source>
</reference>
<dbReference type="Pfam" id="PF13481">
    <property type="entry name" value="AAA_25"/>
    <property type="match status" value="1"/>
</dbReference>
<evidence type="ECO:0000256" key="7">
    <source>
        <dbReference type="ARBA" id="ARBA00022840"/>
    </source>
</evidence>
<feature type="region of interest" description="Lon-protease-like" evidence="11">
    <location>
        <begin position="348"/>
        <end position="470"/>
    </location>
</feature>
<comment type="function">
    <text evidence="11">Plays a role in repairing double-strand DNA breaks, probably involving stabilizing or processing branched DNA or blocked replication forks.</text>
</comment>
<evidence type="ECO:0000256" key="5">
    <source>
        <dbReference type="ARBA" id="ARBA00022801"/>
    </source>
</evidence>
<dbReference type="HAMAP" id="MF_01498">
    <property type="entry name" value="RadA_bact"/>
    <property type="match status" value="1"/>
</dbReference>
<dbReference type="Pfam" id="PF13541">
    <property type="entry name" value="ChlI"/>
    <property type="match status" value="1"/>
</dbReference>
<proteinExistence type="inferred from homology"/>
<dbReference type="SUPFAM" id="SSF54211">
    <property type="entry name" value="Ribosomal protein S5 domain 2-like"/>
    <property type="match status" value="1"/>
</dbReference>
<keyword evidence="2 11" id="KW-0547">Nucleotide-binding</keyword>
<dbReference type="GO" id="GO:0005524">
    <property type="term" value="F:ATP binding"/>
    <property type="evidence" value="ECO:0007669"/>
    <property type="project" value="UniProtKB-UniRule"/>
</dbReference>
<dbReference type="GO" id="GO:0016787">
    <property type="term" value="F:hydrolase activity"/>
    <property type="evidence" value="ECO:0007669"/>
    <property type="project" value="UniProtKB-KW"/>
</dbReference>
<evidence type="ECO:0000259" key="14">
    <source>
        <dbReference type="PROSITE" id="PS50162"/>
    </source>
</evidence>
<dbReference type="GO" id="GO:0000725">
    <property type="term" value="P:recombinational repair"/>
    <property type="evidence" value="ECO:0007669"/>
    <property type="project" value="UniProtKB-UniRule"/>
</dbReference>
<organism evidence="15 16">
    <name type="scientific">Eiseniibacteriota bacterium</name>
    <dbReference type="NCBI Taxonomy" id="2212470"/>
    <lineage>
        <taxon>Bacteria</taxon>
        <taxon>Candidatus Eiseniibacteriota</taxon>
    </lineage>
</organism>
<dbReference type="SMART" id="SM00382">
    <property type="entry name" value="AAA"/>
    <property type="match status" value="1"/>
</dbReference>
<dbReference type="GO" id="GO:0005829">
    <property type="term" value="C:cytosol"/>
    <property type="evidence" value="ECO:0007669"/>
    <property type="project" value="TreeGrafter"/>
</dbReference>
<dbReference type="GO" id="GO:0008270">
    <property type="term" value="F:zinc ion binding"/>
    <property type="evidence" value="ECO:0007669"/>
    <property type="project" value="UniProtKB-KW"/>
</dbReference>
<keyword evidence="3 11" id="KW-0227">DNA damage</keyword>
<evidence type="ECO:0000256" key="11">
    <source>
        <dbReference type="HAMAP-Rule" id="MF_01498"/>
    </source>
</evidence>
<dbReference type="NCBIfam" id="TIGR00416">
    <property type="entry name" value="sms"/>
    <property type="match status" value="1"/>
</dbReference>
<evidence type="ECO:0000313" key="15">
    <source>
        <dbReference type="EMBL" id="NNF08412.1"/>
    </source>
</evidence>
<dbReference type="PANTHER" id="PTHR32472">
    <property type="entry name" value="DNA REPAIR PROTEIN RADA"/>
    <property type="match status" value="1"/>
</dbReference>
<dbReference type="SUPFAM" id="SSF52540">
    <property type="entry name" value="P-loop containing nucleoside triphosphate hydrolases"/>
    <property type="match status" value="1"/>
</dbReference>
<comment type="similarity">
    <text evidence="11 13">Belongs to the RecA family. RadA subfamily.</text>
</comment>
<keyword evidence="1 11" id="KW-0479">Metal-binding</keyword>
<dbReference type="CDD" id="cd01121">
    <property type="entry name" value="RadA_SMS_N"/>
    <property type="match status" value="1"/>
</dbReference>
<keyword evidence="5" id="KW-0378">Hydrolase</keyword>
<evidence type="ECO:0000256" key="4">
    <source>
        <dbReference type="ARBA" id="ARBA00022771"/>
    </source>
</evidence>
<feature type="domain" description="RecA family profile 1" evidence="14">
    <location>
        <begin position="64"/>
        <end position="212"/>
    </location>
</feature>
<dbReference type="FunFam" id="3.40.50.300:FF:000050">
    <property type="entry name" value="DNA repair protein RadA"/>
    <property type="match status" value="1"/>
</dbReference>
<dbReference type="EMBL" id="JABDJR010000673">
    <property type="protein sequence ID" value="NNF08412.1"/>
    <property type="molecule type" value="Genomic_DNA"/>
</dbReference>
<dbReference type="AlphaFoldDB" id="A0A7Y2EC66"/>
<dbReference type="InterPro" id="IPR027417">
    <property type="entry name" value="P-loop_NTPase"/>
</dbReference>
<evidence type="ECO:0000256" key="10">
    <source>
        <dbReference type="ARBA" id="ARBA00023204"/>
    </source>
</evidence>
<keyword evidence="10 11" id="KW-0234">DNA repair</keyword>
<dbReference type="InterPro" id="IPR004504">
    <property type="entry name" value="DNA_repair_RadA"/>
</dbReference>
<dbReference type="Pfam" id="PF18073">
    <property type="entry name" value="Zn_ribbon_LapB"/>
    <property type="match status" value="1"/>
</dbReference>
<dbReference type="Gene3D" id="3.40.50.300">
    <property type="entry name" value="P-loop containing nucleotide triphosphate hydrolases"/>
    <property type="match status" value="1"/>
</dbReference>
<dbReference type="InterPro" id="IPR003593">
    <property type="entry name" value="AAA+_ATPase"/>
</dbReference>
<evidence type="ECO:0000256" key="6">
    <source>
        <dbReference type="ARBA" id="ARBA00022833"/>
    </source>
</evidence>
<comment type="caution">
    <text evidence="15">The sequence shown here is derived from an EMBL/GenBank/DDBJ whole genome shotgun (WGS) entry which is preliminary data.</text>
</comment>
<evidence type="ECO:0000256" key="3">
    <source>
        <dbReference type="ARBA" id="ARBA00022763"/>
    </source>
</evidence>
<evidence type="ECO:0000256" key="13">
    <source>
        <dbReference type="RuleBase" id="RU003555"/>
    </source>
</evidence>
<dbReference type="InterPro" id="IPR014721">
    <property type="entry name" value="Ribsml_uS5_D2-typ_fold_subgr"/>
</dbReference>
<evidence type="ECO:0000256" key="9">
    <source>
        <dbReference type="ARBA" id="ARBA00023125"/>
    </source>
</evidence>
<keyword evidence="9 11" id="KW-0238">DNA-binding</keyword>
<dbReference type="PRINTS" id="PR01874">
    <property type="entry name" value="DNAREPAIRADA"/>
</dbReference>
<name>A0A7Y2EC66_UNCEI</name>
<dbReference type="InterPro" id="IPR020588">
    <property type="entry name" value="RecA_ATP-bd"/>
</dbReference>
<dbReference type="PANTHER" id="PTHR32472:SF10">
    <property type="entry name" value="DNA REPAIR PROTEIN RADA-LIKE PROTEIN"/>
    <property type="match status" value="1"/>
</dbReference>
<feature type="short sequence motif" description="RadA KNRFG motif" evidence="11">
    <location>
        <begin position="249"/>
        <end position="253"/>
    </location>
</feature>
<evidence type="ECO:0000256" key="2">
    <source>
        <dbReference type="ARBA" id="ARBA00022741"/>
    </source>
</evidence>
<evidence type="ECO:0000256" key="1">
    <source>
        <dbReference type="ARBA" id="ARBA00022723"/>
    </source>
</evidence>
<dbReference type="InterPro" id="IPR020568">
    <property type="entry name" value="Ribosomal_Su5_D2-typ_SF"/>
</dbReference>
<protein>
    <recommendedName>
        <fullName evidence="11 12">DNA repair protein RadA</fullName>
    </recommendedName>
</protein>
<dbReference type="GO" id="GO:0140664">
    <property type="term" value="F:ATP-dependent DNA damage sensor activity"/>
    <property type="evidence" value="ECO:0007669"/>
    <property type="project" value="InterPro"/>
</dbReference>
<evidence type="ECO:0000256" key="8">
    <source>
        <dbReference type="ARBA" id="ARBA00023016"/>
    </source>
</evidence>
<gene>
    <name evidence="11 15" type="primary">radA</name>
    <name evidence="15" type="ORF">HKN21_16750</name>
</gene>
<feature type="binding site" evidence="11">
    <location>
        <begin position="93"/>
        <end position="100"/>
    </location>
    <ligand>
        <name>ATP</name>
        <dbReference type="ChEBI" id="CHEBI:30616"/>
    </ligand>
</feature>
<keyword evidence="7 11" id="KW-0067">ATP-binding</keyword>
<sequence>MKKKSLFVCTACEHSQPKWTGQCSDCGAWNTLEERVQTKHARHPAATEGTAVAAQALSEINIQNQPRYKTRLGEFDRVLGGGLVPGSLVLLAGDPGVGKSTLLLQVASAYAEAGLGVLYLSAEESASQIRRRSHRLKGINEAVRVLSSTSLESVAPILRDKQTDVLIVDSVQTLHQDSPQAPGSVAQVRDNTLFFLELAKQTKIPVILVGHVTKEGSLAGPRVMEHLVDCVLYLEGDHYHQYRLLRAAKNRFGATQEVGVFEMGAGGLIEVINPSESMLAQNPGQNPGSAVLVTMEGTRPLLLEVQALISGSGYNNPRRVTTGYDSRRLAVILAVLERHGGLDFSTTDVFVNIAGGFKVLEPAASLAVAMSLASSFHNAPLPESTIILGEVGLGGEIRAVSQTRRRLQEAAKLGYKSAMVPKSAKPEGQGLDLELQPVDHIKRALEVAFGRKSDRKAKPLSASMGRELNG</sequence>
<dbReference type="GO" id="GO:0003684">
    <property type="term" value="F:damaged DNA binding"/>
    <property type="evidence" value="ECO:0007669"/>
    <property type="project" value="InterPro"/>
</dbReference>
<keyword evidence="6 13" id="KW-0862">Zinc</keyword>
<comment type="domain">
    <text evidence="11">The middle region has homology to RecA with ATPase motifs including the RadA KNRFG motif, while the C-terminus is homologous to Lon protease.</text>
</comment>
<dbReference type="Proteomes" id="UP000547674">
    <property type="component" value="Unassembled WGS sequence"/>
</dbReference>
<evidence type="ECO:0000256" key="12">
    <source>
        <dbReference type="NCBIfam" id="TIGR00416"/>
    </source>
</evidence>
<dbReference type="Gene3D" id="3.30.230.10">
    <property type="match status" value="1"/>
</dbReference>
<dbReference type="PROSITE" id="PS50162">
    <property type="entry name" value="RECA_2"/>
    <property type="match status" value="1"/>
</dbReference>
<keyword evidence="8 11" id="KW-0346">Stress response</keyword>